<feature type="transmembrane region" description="Helical" evidence="8">
    <location>
        <begin position="894"/>
        <end position="920"/>
    </location>
</feature>
<proteinExistence type="predicted"/>
<reference evidence="9 10" key="1">
    <citation type="submission" date="2016-10" db="EMBL/GenBank/DDBJ databases">
        <authorList>
            <person name="de Groot N.N."/>
        </authorList>
    </citation>
    <scope>NUCLEOTIDE SEQUENCE [LARGE SCALE GENOMIC DNA]</scope>
    <source>
        <strain evidence="9 10">DSM 22489</strain>
    </source>
</reference>
<comment type="subcellular location">
    <subcellularLocation>
        <location evidence="1">Cell inner membrane</location>
        <topology evidence="1">Multi-pass membrane protein</topology>
    </subcellularLocation>
</comment>
<keyword evidence="7 8" id="KW-0472">Membrane</keyword>
<dbReference type="EMBL" id="FNVA01000001">
    <property type="protein sequence ID" value="SEF70303.1"/>
    <property type="molecule type" value="Genomic_DNA"/>
</dbReference>
<dbReference type="PANTHER" id="PTHR32063">
    <property type="match status" value="1"/>
</dbReference>
<accession>A0A1H5U5J3</accession>
<dbReference type="Pfam" id="PF00873">
    <property type="entry name" value="ACR_tran"/>
    <property type="match status" value="1"/>
</dbReference>
<evidence type="ECO:0000256" key="7">
    <source>
        <dbReference type="ARBA" id="ARBA00023136"/>
    </source>
</evidence>
<dbReference type="Gene3D" id="3.30.70.1430">
    <property type="entry name" value="Multidrug efflux transporter AcrB pore domain"/>
    <property type="match status" value="2"/>
</dbReference>
<dbReference type="Gene3D" id="3.30.2090.10">
    <property type="entry name" value="Multidrug efflux transporter AcrB TolC docking domain, DN and DC subdomains"/>
    <property type="match status" value="2"/>
</dbReference>
<dbReference type="SUPFAM" id="SSF82693">
    <property type="entry name" value="Multidrug efflux transporter AcrB pore domain, PN1, PN2, PC1 and PC2 subdomains"/>
    <property type="match status" value="3"/>
</dbReference>
<dbReference type="InterPro" id="IPR027463">
    <property type="entry name" value="AcrB_DN_DC_subdom"/>
</dbReference>
<evidence type="ECO:0000256" key="2">
    <source>
        <dbReference type="ARBA" id="ARBA00022448"/>
    </source>
</evidence>
<dbReference type="SUPFAM" id="SSF82714">
    <property type="entry name" value="Multidrug efflux transporter AcrB TolC docking domain, DN and DC subdomains"/>
    <property type="match status" value="2"/>
</dbReference>
<feature type="transmembrane region" description="Helical" evidence="8">
    <location>
        <begin position="985"/>
        <end position="1010"/>
    </location>
</feature>
<keyword evidence="3" id="KW-1003">Cell membrane</keyword>
<dbReference type="Gene3D" id="3.30.70.1320">
    <property type="entry name" value="Multidrug efflux transporter AcrB pore domain like"/>
    <property type="match status" value="1"/>
</dbReference>
<feature type="transmembrane region" description="Helical" evidence="8">
    <location>
        <begin position="528"/>
        <end position="546"/>
    </location>
</feature>
<evidence type="ECO:0000256" key="6">
    <source>
        <dbReference type="ARBA" id="ARBA00022989"/>
    </source>
</evidence>
<feature type="transmembrane region" description="Helical" evidence="8">
    <location>
        <begin position="359"/>
        <end position="380"/>
    </location>
</feature>
<evidence type="ECO:0000256" key="1">
    <source>
        <dbReference type="ARBA" id="ARBA00004429"/>
    </source>
</evidence>
<keyword evidence="10" id="KW-1185">Reference proteome</keyword>
<dbReference type="AlphaFoldDB" id="A0A1H5U5J3"/>
<feature type="transmembrane region" description="Helical" evidence="8">
    <location>
        <begin position="336"/>
        <end position="353"/>
    </location>
</feature>
<evidence type="ECO:0000256" key="4">
    <source>
        <dbReference type="ARBA" id="ARBA00022519"/>
    </source>
</evidence>
<dbReference type="OrthoDB" id="9757876at2"/>
<evidence type="ECO:0000256" key="5">
    <source>
        <dbReference type="ARBA" id="ARBA00022692"/>
    </source>
</evidence>
<evidence type="ECO:0000256" key="8">
    <source>
        <dbReference type="SAM" id="Phobius"/>
    </source>
</evidence>
<feature type="transmembrane region" description="Helical" evidence="8">
    <location>
        <begin position="957"/>
        <end position="979"/>
    </location>
</feature>
<name>A0A1H5U5J3_9BACT</name>
<dbReference type="SUPFAM" id="SSF82866">
    <property type="entry name" value="Multidrug efflux transporter AcrB transmembrane domain"/>
    <property type="match status" value="2"/>
</dbReference>
<feature type="transmembrane region" description="Helical" evidence="8">
    <location>
        <begin position="12"/>
        <end position="32"/>
    </location>
</feature>
<dbReference type="PANTHER" id="PTHR32063:SF34">
    <property type="entry name" value="MULTIDRUG RESISTANCE PROTEIN MDTC"/>
    <property type="match status" value="1"/>
</dbReference>
<protein>
    <submittedName>
        <fullName evidence="9">Multidrug efflux pump</fullName>
    </submittedName>
</protein>
<dbReference type="Gene3D" id="1.20.1640.10">
    <property type="entry name" value="Multidrug efflux transporter AcrB transmembrane domain"/>
    <property type="match status" value="2"/>
</dbReference>
<dbReference type="FunFam" id="1.20.1640.10:FF:000001">
    <property type="entry name" value="Efflux pump membrane transporter"/>
    <property type="match status" value="1"/>
</dbReference>
<dbReference type="GO" id="GO:0042910">
    <property type="term" value="F:xenobiotic transmembrane transporter activity"/>
    <property type="evidence" value="ECO:0007669"/>
    <property type="project" value="TreeGrafter"/>
</dbReference>
<gene>
    <name evidence="9" type="ORF">SAMN05421819_0877</name>
</gene>
<feature type="transmembrane region" description="Helical" evidence="8">
    <location>
        <begin position="431"/>
        <end position="451"/>
    </location>
</feature>
<dbReference type="Gene3D" id="3.30.70.1440">
    <property type="entry name" value="Multidrug efflux transporter AcrB pore domain"/>
    <property type="match status" value="1"/>
</dbReference>
<feature type="transmembrane region" description="Helical" evidence="8">
    <location>
        <begin position="463"/>
        <end position="485"/>
    </location>
</feature>
<sequence>MNPSRLFIERPVATTLLTIAIAIAGIIAFVVLPVSPLPQVDFPTITVGASLPGASPDIMASAVATPLERQFGHISGITEMTSSSSIGTTSVTLQFDLSRDINGAARDVQAGINAARTYLPANLPSNPSYRKVNPADSPIMMLSLQSDVYDIPTLYDEASTVIMQRISQINGVGQVNVVGASLPAVRVEINPDQLASFGISLPQVQAVISGQNSNLAKGQLANGDNRYDILATDQISKAEAYRPLVIGYHNGAAIRLQDVAEVIDSQQTVRQAGYVNGRRSVNLMILRQPGANIIQTVEAVKASLPSLQATIPKGEHLGIILDRTLTIRASVENIESTLLVSVALVILVVFVFLRNVPATLIPAVVVPVSLIGTCAIMYLCDFSLDNLSLMALAIASGFVVDDAIVVMENISRHIEDGMTPFQASLRGAREIGPTVFTISISLIAVFIPLLMMGGIIGRLFREFAITLSASILVSMVVSLTTTPMMCSRVLRSEHNVEHGRIWKLSELFFTKLINGYKRSLNWVLDHPALVLLVFLCTLGLNVYLLIKIPGGFFPQQDTGVINGGMQGPQSTSFYAMNSAVQQSVKIIKDDPAVQNVMAFTGGQGSTNGGFVFVALKPLDERGISATDVINRLRPKLARVSGAATFLNAVQDIRMGGRQSNAQFQYTISADTTAQLQEWGPKLAAELRKVPGIQDVNSDQQNHGLQALLTYDRATAARLGATPQLLDQTLYAAFGQSEVSTIYSELNQYYVVMEVAPKYWQTPEGLKHDYLIPTKGGGAIPLDSVLTYAPSTSPLSVNHTGLFPSVTISFNLGAGVSLGQATQLIQGIQQKLNMPESVKGHFAGTAQAYKQSLGTEPYLIMTAILAVYLVLGMLYESLVHPITILTTLPPASVGAMLALILTGGELDVMSIIGIILLIGIVKKNAIMMIDFALNAERNEHMNTRDSIFQASILRFRPILMTTAAALFGAVPLAVGTGMGAELRRPLGISIIGGLIVSQVLTLYTTPVIYLFMDNLRLKVQGDKNARLFTARPVQL</sequence>
<evidence type="ECO:0000313" key="9">
    <source>
        <dbReference type="EMBL" id="SEF70303.1"/>
    </source>
</evidence>
<dbReference type="RefSeq" id="WP_103931743.1">
    <property type="nucleotide sequence ID" value="NZ_FNVA01000001.1"/>
</dbReference>
<feature type="transmembrane region" description="Helical" evidence="8">
    <location>
        <begin position="857"/>
        <end position="874"/>
    </location>
</feature>
<organism evidence="9 10">
    <name type="scientific">Bryocella elongata</name>
    <dbReference type="NCBI Taxonomy" id="863522"/>
    <lineage>
        <taxon>Bacteria</taxon>
        <taxon>Pseudomonadati</taxon>
        <taxon>Acidobacteriota</taxon>
        <taxon>Terriglobia</taxon>
        <taxon>Terriglobales</taxon>
        <taxon>Acidobacteriaceae</taxon>
        <taxon>Bryocella</taxon>
    </lineage>
</organism>
<keyword evidence="5 8" id="KW-0812">Transmembrane</keyword>
<keyword evidence="4" id="KW-0997">Cell inner membrane</keyword>
<keyword evidence="6 8" id="KW-1133">Transmembrane helix</keyword>
<dbReference type="Proteomes" id="UP000236728">
    <property type="component" value="Unassembled WGS sequence"/>
</dbReference>
<dbReference type="FunFam" id="3.30.70.1430:FF:000001">
    <property type="entry name" value="Efflux pump membrane transporter"/>
    <property type="match status" value="1"/>
</dbReference>
<dbReference type="InterPro" id="IPR001036">
    <property type="entry name" value="Acrflvin-R"/>
</dbReference>
<dbReference type="PRINTS" id="PR00702">
    <property type="entry name" value="ACRIFLAVINRP"/>
</dbReference>
<dbReference type="GO" id="GO:0005886">
    <property type="term" value="C:plasma membrane"/>
    <property type="evidence" value="ECO:0007669"/>
    <property type="project" value="UniProtKB-SubCell"/>
</dbReference>
<keyword evidence="2" id="KW-0813">Transport</keyword>
<evidence type="ECO:0000313" key="10">
    <source>
        <dbReference type="Proteomes" id="UP000236728"/>
    </source>
</evidence>
<evidence type="ECO:0000256" key="3">
    <source>
        <dbReference type="ARBA" id="ARBA00022475"/>
    </source>
</evidence>